<dbReference type="PANTHER" id="PTHR21666">
    <property type="entry name" value="PEPTIDASE-RELATED"/>
    <property type="match status" value="1"/>
</dbReference>
<organism evidence="8 9">
    <name type="scientific">Sphingomonas ginsenosidivorax</name>
    <dbReference type="NCBI Taxonomy" id="862135"/>
    <lineage>
        <taxon>Bacteria</taxon>
        <taxon>Pseudomonadati</taxon>
        <taxon>Pseudomonadota</taxon>
        <taxon>Alphaproteobacteria</taxon>
        <taxon>Sphingomonadales</taxon>
        <taxon>Sphingomonadaceae</taxon>
        <taxon>Sphingomonas</taxon>
    </lineage>
</organism>
<dbReference type="GO" id="GO:0006508">
    <property type="term" value="P:proteolysis"/>
    <property type="evidence" value="ECO:0007669"/>
    <property type="project" value="UniProtKB-KW"/>
</dbReference>
<evidence type="ECO:0000259" key="7">
    <source>
        <dbReference type="Pfam" id="PF01551"/>
    </source>
</evidence>
<dbReference type="Pfam" id="PF01551">
    <property type="entry name" value="Peptidase_M23"/>
    <property type="match status" value="1"/>
</dbReference>
<protein>
    <submittedName>
        <fullName evidence="8">Peptidoglycan DD-metalloendopeptidase family protein</fullName>
    </submittedName>
</protein>
<dbReference type="Gene3D" id="2.70.70.10">
    <property type="entry name" value="Glucose Permease (Domain IIA)"/>
    <property type="match status" value="1"/>
</dbReference>
<dbReference type="OrthoDB" id="9809144at2"/>
<evidence type="ECO:0000313" key="8">
    <source>
        <dbReference type="EMBL" id="TXC69697.1"/>
    </source>
</evidence>
<accession>A0A5C6U9N8</accession>
<keyword evidence="5" id="KW-0862">Zinc</keyword>
<keyword evidence="9" id="KW-1185">Reference proteome</keyword>
<dbReference type="GO" id="GO:0046872">
    <property type="term" value="F:metal ion binding"/>
    <property type="evidence" value="ECO:0007669"/>
    <property type="project" value="UniProtKB-KW"/>
</dbReference>
<dbReference type="GO" id="GO:0004222">
    <property type="term" value="F:metalloendopeptidase activity"/>
    <property type="evidence" value="ECO:0007669"/>
    <property type="project" value="TreeGrafter"/>
</dbReference>
<comment type="cofactor">
    <cofactor evidence="1">
        <name>Zn(2+)</name>
        <dbReference type="ChEBI" id="CHEBI:29105"/>
    </cofactor>
</comment>
<evidence type="ECO:0000256" key="2">
    <source>
        <dbReference type="ARBA" id="ARBA00022670"/>
    </source>
</evidence>
<dbReference type="InterPro" id="IPR016047">
    <property type="entry name" value="M23ase_b-sheet_dom"/>
</dbReference>
<dbReference type="AlphaFoldDB" id="A0A5C6U9N8"/>
<reference evidence="8 9" key="1">
    <citation type="journal article" date="2013" name="Antonie Van Leeuwenhoek">
        <title>Sphingomonas ginsenosidivorax sp. nov., with the ability to transform ginsenosides.</title>
        <authorList>
            <person name="Jin X.F."/>
            <person name="Kim J.K."/>
            <person name="Liu Q.M."/>
            <person name="Kang M.S."/>
            <person name="He D."/>
            <person name="Jin F.X."/>
            <person name="Kim S.C."/>
            <person name="Im W.T."/>
        </authorList>
    </citation>
    <scope>NUCLEOTIDE SEQUENCE [LARGE SCALE GENOMIC DNA]</scope>
    <source>
        <strain evidence="8 9">KHI67</strain>
    </source>
</reference>
<dbReference type="InterPro" id="IPR050570">
    <property type="entry name" value="Cell_wall_metabolism_enzyme"/>
</dbReference>
<dbReference type="EMBL" id="VOQR01000001">
    <property type="protein sequence ID" value="TXC69697.1"/>
    <property type="molecule type" value="Genomic_DNA"/>
</dbReference>
<dbReference type="PANTHER" id="PTHR21666:SF288">
    <property type="entry name" value="CELL DIVISION PROTEIN YTFB"/>
    <property type="match status" value="1"/>
</dbReference>
<dbReference type="SUPFAM" id="SSF51261">
    <property type="entry name" value="Duplicated hybrid motif"/>
    <property type="match status" value="1"/>
</dbReference>
<keyword evidence="2" id="KW-0645">Protease</keyword>
<dbReference type="CDD" id="cd12797">
    <property type="entry name" value="M23_peptidase"/>
    <property type="match status" value="1"/>
</dbReference>
<evidence type="ECO:0000256" key="4">
    <source>
        <dbReference type="ARBA" id="ARBA00022801"/>
    </source>
</evidence>
<dbReference type="Proteomes" id="UP000321250">
    <property type="component" value="Unassembled WGS sequence"/>
</dbReference>
<name>A0A5C6U9N8_9SPHN</name>
<evidence type="ECO:0000313" key="9">
    <source>
        <dbReference type="Proteomes" id="UP000321250"/>
    </source>
</evidence>
<evidence type="ECO:0000256" key="5">
    <source>
        <dbReference type="ARBA" id="ARBA00022833"/>
    </source>
</evidence>
<keyword evidence="3" id="KW-0479">Metal-binding</keyword>
<keyword evidence="4" id="KW-0378">Hydrolase</keyword>
<proteinExistence type="predicted"/>
<comment type="caution">
    <text evidence="8">The sequence shown here is derived from an EMBL/GenBank/DDBJ whole genome shotgun (WGS) entry which is preliminary data.</text>
</comment>
<feature type="domain" description="M23ase beta-sheet core" evidence="7">
    <location>
        <begin position="292"/>
        <end position="381"/>
    </location>
</feature>
<evidence type="ECO:0000256" key="6">
    <source>
        <dbReference type="ARBA" id="ARBA00023049"/>
    </source>
</evidence>
<keyword evidence="6" id="KW-0482">Metalloprotease</keyword>
<evidence type="ECO:0000256" key="3">
    <source>
        <dbReference type="ARBA" id="ARBA00022723"/>
    </source>
</evidence>
<dbReference type="InterPro" id="IPR011055">
    <property type="entry name" value="Dup_hybrid_motif"/>
</dbReference>
<dbReference type="RefSeq" id="WP_147079196.1">
    <property type="nucleotide sequence ID" value="NZ_VOQR01000001.1"/>
</dbReference>
<evidence type="ECO:0000256" key="1">
    <source>
        <dbReference type="ARBA" id="ARBA00001947"/>
    </source>
</evidence>
<sequence>MRAGTVLAIGACGLALGGAVRVPPLVDQQARLAIAKRDAATATRRADRLATAAAAERDAAERARAEERALAARVSAAEADLTAAQARVAIVDRLLAAQRARLGVVQAPVARLLAALESLARRPTIVAVAQPGSVDDLVHVRAVLGSTLPVVRVRTQGVRAALAETRRLQDSALLAATALRDSRARLEADRIALAQLEATHRRRSVALRRGALSESDRALALGERARDLVDDMAEAGSAEATAASLAGLPSPTPRPVAAGSVRPAAPRGVYQVPVAGRLVTGFDEVSDAGVRSRGLTFATAPAAAVVAPAAGIVRYARRFRAYGRIVILDHGDGWTSLVTGLDRVVVAPGQRLAAGATLGTAPGGDDPRVTVELRRRGRPVDAAALIG</sequence>
<gene>
    <name evidence="8" type="ORF">FSB78_01000</name>
</gene>